<dbReference type="OrthoDB" id="1080645at2"/>
<dbReference type="STRING" id="1122991.GCA_000613445_02981"/>
<evidence type="ECO:0000313" key="1">
    <source>
        <dbReference type="EMBL" id="PXX21778.1"/>
    </source>
</evidence>
<keyword evidence="2" id="KW-1185">Reference proteome</keyword>
<comment type="caution">
    <text evidence="1">The sequence shown here is derived from an EMBL/GenBank/DDBJ whole genome shotgun (WGS) entry which is preliminary data.</text>
</comment>
<accession>A0A318HTM6</accession>
<organism evidence="1 2">
    <name type="scientific">Hoylesella shahii DSM 15611 = JCM 12083</name>
    <dbReference type="NCBI Taxonomy" id="1122991"/>
    <lineage>
        <taxon>Bacteria</taxon>
        <taxon>Pseudomonadati</taxon>
        <taxon>Bacteroidota</taxon>
        <taxon>Bacteroidia</taxon>
        <taxon>Bacteroidales</taxon>
        <taxon>Prevotellaceae</taxon>
        <taxon>Hoylesella</taxon>
    </lineage>
</organism>
<dbReference type="Proteomes" id="UP000248314">
    <property type="component" value="Unassembled WGS sequence"/>
</dbReference>
<evidence type="ECO:0000313" key="2">
    <source>
        <dbReference type="Proteomes" id="UP000248314"/>
    </source>
</evidence>
<dbReference type="EMBL" id="QJJX01000016">
    <property type="protein sequence ID" value="PXX21778.1"/>
    <property type="molecule type" value="Genomic_DNA"/>
</dbReference>
<reference evidence="1 2" key="1">
    <citation type="submission" date="2018-05" db="EMBL/GenBank/DDBJ databases">
        <title>Genomic Encyclopedia of Type Strains, Phase I: the one thousand microbial genomes (KMG-I) project.</title>
        <authorList>
            <person name="Kyrpides N."/>
        </authorList>
    </citation>
    <scope>NUCLEOTIDE SEQUENCE [LARGE SCALE GENOMIC DNA]</scope>
    <source>
        <strain evidence="1 2">DSM 15611</strain>
    </source>
</reference>
<protein>
    <submittedName>
        <fullName evidence="1">Uncharacterized protein</fullName>
    </submittedName>
</protein>
<proteinExistence type="predicted"/>
<dbReference type="AlphaFoldDB" id="A0A318HTM6"/>
<name>A0A318HTM6_9BACT</name>
<sequence>MENEIIHSPSYTSLTQIRAKKEAVRKQIVEEEDKVRVLWDKLFTPNDKENTSPSKRISDMVSTGISVADTLILGWKLYRKFTGKPLLKFKSWF</sequence>
<dbReference type="RefSeq" id="WP_025815329.1">
    <property type="nucleotide sequence ID" value="NZ_BAIZ01000003.1"/>
</dbReference>
<gene>
    <name evidence="1" type="ORF">EJ73_01560</name>
</gene>